<reference evidence="1 2" key="1">
    <citation type="submission" date="2018-06" db="EMBL/GenBank/DDBJ databases">
        <authorList>
            <consortium name="Pathogen Informatics"/>
            <person name="Doyle S."/>
        </authorList>
    </citation>
    <scope>NUCLEOTIDE SEQUENCE [LARGE SCALE GENOMIC DNA]</scope>
    <source>
        <strain evidence="1 2">NCTC11685</strain>
    </source>
</reference>
<protein>
    <submittedName>
        <fullName evidence="1">Uncharacterized protein</fullName>
    </submittedName>
</protein>
<evidence type="ECO:0000313" key="2">
    <source>
        <dbReference type="Proteomes" id="UP000254863"/>
    </source>
</evidence>
<accession>A0A7H4PJA9</accession>
<organism evidence="1 2">
    <name type="scientific">Klebsiella michiganensis</name>
    <dbReference type="NCBI Taxonomy" id="1134687"/>
    <lineage>
        <taxon>Bacteria</taxon>
        <taxon>Pseudomonadati</taxon>
        <taxon>Pseudomonadota</taxon>
        <taxon>Gammaproteobacteria</taxon>
        <taxon>Enterobacterales</taxon>
        <taxon>Enterobacteriaceae</taxon>
        <taxon>Klebsiella/Raoultella group</taxon>
        <taxon>Klebsiella</taxon>
    </lineage>
</organism>
<dbReference type="EMBL" id="UGMS01000003">
    <property type="protein sequence ID" value="STW78482.1"/>
    <property type="molecule type" value="Genomic_DNA"/>
</dbReference>
<gene>
    <name evidence="1" type="ORF">NCTC11685_05785</name>
</gene>
<sequence length="77" mass="8344">MVEGVEQADRIGIAQAGGAALLRDLGDSAQGLDAGARGVLAADAYPQTERMRKADKHRQPLQQHRQRLAQFVLPQLI</sequence>
<dbReference type="AlphaFoldDB" id="A0A7H4PJA9"/>
<dbReference type="Proteomes" id="UP000254863">
    <property type="component" value="Unassembled WGS sequence"/>
</dbReference>
<comment type="caution">
    <text evidence="1">The sequence shown here is derived from an EMBL/GenBank/DDBJ whole genome shotgun (WGS) entry which is preliminary data.</text>
</comment>
<name>A0A7H4PJA9_9ENTR</name>
<proteinExistence type="predicted"/>
<evidence type="ECO:0000313" key="1">
    <source>
        <dbReference type="EMBL" id="STW78482.1"/>
    </source>
</evidence>